<dbReference type="Pfam" id="PF00689">
    <property type="entry name" value="Cation_ATPase_C"/>
    <property type="match status" value="1"/>
</dbReference>
<dbReference type="SFLD" id="SFLDS00003">
    <property type="entry name" value="Haloacid_Dehalogenase"/>
    <property type="match status" value="1"/>
</dbReference>
<comment type="caution">
    <text evidence="17">Lacks conserved residue(s) required for the propagation of feature annotation.</text>
</comment>
<gene>
    <name evidence="20" type="ORF">Bca52824_095047</name>
</gene>
<dbReference type="FunFam" id="1.20.1110.10:FF:000039">
    <property type="entry name" value="Calcium-transporting ATPase"/>
    <property type="match status" value="1"/>
</dbReference>
<evidence type="ECO:0000256" key="3">
    <source>
        <dbReference type="ARBA" id="ARBA00022448"/>
    </source>
</evidence>
<keyword evidence="13 17" id="KW-1133">Transmembrane helix</keyword>
<dbReference type="InterPro" id="IPR001757">
    <property type="entry name" value="P_typ_ATPase"/>
</dbReference>
<comment type="subcellular location">
    <subcellularLocation>
        <location evidence="1 17">Membrane</location>
        <topology evidence="1 17">Multi-pass membrane protein</topology>
    </subcellularLocation>
</comment>
<dbReference type="Gene3D" id="2.70.150.10">
    <property type="entry name" value="Calcium-transporting ATPase, cytoplasmic transduction domain A"/>
    <property type="match status" value="1"/>
</dbReference>
<dbReference type="PANTHER" id="PTHR24093">
    <property type="entry name" value="CATION TRANSPORTING ATPASE"/>
    <property type="match status" value="1"/>
</dbReference>
<keyword evidence="9 17" id="KW-0067">ATP-binding</keyword>
<dbReference type="Gene3D" id="1.20.1110.10">
    <property type="entry name" value="Calcium-transporting ATPase, transmembrane domain"/>
    <property type="match status" value="1"/>
</dbReference>
<feature type="transmembrane region" description="Helical" evidence="17">
    <location>
        <begin position="204"/>
        <end position="229"/>
    </location>
</feature>
<keyword evidence="5 17" id="KW-0812">Transmembrane</keyword>
<keyword evidence="11" id="KW-0112">Calmodulin-binding</keyword>
<evidence type="ECO:0000256" key="12">
    <source>
        <dbReference type="ARBA" id="ARBA00022967"/>
    </source>
</evidence>
<dbReference type="SMART" id="SM00831">
    <property type="entry name" value="Cation_ATPase_N"/>
    <property type="match status" value="1"/>
</dbReference>
<dbReference type="EC" id="7.2.2.10" evidence="17"/>
<keyword evidence="14 17" id="KW-0406">Ion transport</keyword>
<dbReference type="FunFam" id="1.20.1110.10:FF:000036">
    <property type="entry name" value="Calcium-transporting ATPase"/>
    <property type="match status" value="1"/>
</dbReference>
<dbReference type="GO" id="GO:0005886">
    <property type="term" value="C:plasma membrane"/>
    <property type="evidence" value="ECO:0007669"/>
    <property type="project" value="TreeGrafter"/>
</dbReference>
<dbReference type="Pfam" id="PF00690">
    <property type="entry name" value="Cation_ATPase_N"/>
    <property type="match status" value="1"/>
</dbReference>
<feature type="transmembrane region" description="Helical" evidence="17">
    <location>
        <begin position="431"/>
        <end position="457"/>
    </location>
</feature>
<evidence type="ECO:0000256" key="13">
    <source>
        <dbReference type="ARBA" id="ARBA00022989"/>
    </source>
</evidence>
<dbReference type="PANTHER" id="PTHR24093:SF480">
    <property type="entry name" value="CALCIUM-TRANSPORTING ATPASE"/>
    <property type="match status" value="1"/>
</dbReference>
<dbReference type="InterPro" id="IPR059000">
    <property type="entry name" value="ATPase_P-type_domA"/>
</dbReference>
<evidence type="ECO:0000256" key="5">
    <source>
        <dbReference type="ARBA" id="ARBA00022692"/>
    </source>
</evidence>
<dbReference type="Pfam" id="PF13246">
    <property type="entry name" value="Cation_ATPase"/>
    <property type="match status" value="1"/>
</dbReference>
<evidence type="ECO:0000256" key="9">
    <source>
        <dbReference type="ARBA" id="ARBA00022840"/>
    </source>
</evidence>
<keyword evidence="3 17" id="KW-0813">Transport</keyword>
<keyword evidence="7 17" id="KW-0547">Nucleotide-binding</keyword>
<dbReference type="PRINTS" id="PR00121">
    <property type="entry name" value="NAKATPASE"/>
</dbReference>
<dbReference type="SFLD" id="SFLDG00002">
    <property type="entry name" value="C1.7:_P-type_atpase_like"/>
    <property type="match status" value="1"/>
</dbReference>
<dbReference type="PRINTS" id="PR00119">
    <property type="entry name" value="CATATPASE"/>
</dbReference>
<dbReference type="SFLD" id="SFLDF00027">
    <property type="entry name" value="p-type_atpase"/>
    <property type="match status" value="1"/>
</dbReference>
<evidence type="ECO:0000256" key="6">
    <source>
        <dbReference type="ARBA" id="ARBA00022723"/>
    </source>
</evidence>
<comment type="function">
    <text evidence="17">Catalyzes the hydrolysis of ATP coupled with the transport of calcium.</text>
</comment>
<dbReference type="InterPro" id="IPR008250">
    <property type="entry name" value="ATPase_P-typ_transduc_dom_A_sf"/>
</dbReference>
<dbReference type="FunFam" id="3.40.50.1000:FF:000011">
    <property type="entry name" value="Calcium-transporting ATPase"/>
    <property type="match status" value="1"/>
</dbReference>
<dbReference type="InterPro" id="IPR036412">
    <property type="entry name" value="HAD-like_sf"/>
</dbReference>
<feature type="transmembrane region" description="Helical" evidence="17">
    <location>
        <begin position="1055"/>
        <end position="1076"/>
    </location>
</feature>
<evidence type="ECO:0000256" key="18">
    <source>
        <dbReference type="SAM" id="MobiDB-lite"/>
    </source>
</evidence>
<evidence type="ECO:0000259" key="19">
    <source>
        <dbReference type="SMART" id="SM00831"/>
    </source>
</evidence>
<dbReference type="InterPro" id="IPR018303">
    <property type="entry name" value="ATPase_P-typ_P_site"/>
</dbReference>
<dbReference type="PROSITE" id="PS00154">
    <property type="entry name" value="ATPASE_E1_E2"/>
    <property type="match status" value="1"/>
</dbReference>
<protein>
    <recommendedName>
        <fullName evidence="17">Calcium-transporting ATPase</fullName>
        <ecNumber evidence="17">7.2.2.10</ecNumber>
    </recommendedName>
</protein>
<dbReference type="InterPro" id="IPR006068">
    <property type="entry name" value="ATPase_P-typ_cation-transptr_C"/>
</dbReference>
<dbReference type="SUPFAM" id="SSF56784">
    <property type="entry name" value="HAD-like"/>
    <property type="match status" value="1"/>
</dbReference>
<evidence type="ECO:0000256" key="17">
    <source>
        <dbReference type="RuleBase" id="RU361146"/>
    </source>
</evidence>
<dbReference type="FunFam" id="3.40.1110.10:FF:000013">
    <property type="entry name" value="Calcium-transporting ATPase"/>
    <property type="match status" value="1"/>
</dbReference>
<dbReference type="InterPro" id="IPR004014">
    <property type="entry name" value="ATPase_P-typ_cation-transptr_N"/>
</dbReference>
<keyword evidence="21" id="KW-1185">Reference proteome</keyword>
<dbReference type="InterPro" id="IPR023299">
    <property type="entry name" value="ATPase_P-typ_cyto_dom_N"/>
</dbReference>
<name>A0A8X7P481_BRACI</name>
<evidence type="ECO:0000256" key="16">
    <source>
        <dbReference type="ARBA" id="ARBA00048694"/>
    </source>
</evidence>
<dbReference type="GO" id="GO:0005516">
    <property type="term" value="F:calmodulin binding"/>
    <property type="evidence" value="ECO:0007669"/>
    <property type="project" value="UniProtKB-KW"/>
</dbReference>
<keyword evidence="12" id="KW-1278">Translocase</keyword>
<dbReference type="OrthoDB" id="3352408at2759"/>
<feature type="region of interest" description="Disordered" evidence="18">
    <location>
        <begin position="1"/>
        <end position="51"/>
    </location>
</feature>
<evidence type="ECO:0000313" key="21">
    <source>
        <dbReference type="Proteomes" id="UP000886595"/>
    </source>
</evidence>
<dbReference type="GO" id="GO:0016887">
    <property type="term" value="F:ATP hydrolysis activity"/>
    <property type="evidence" value="ECO:0007669"/>
    <property type="project" value="InterPro"/>
</dbReference>
<keyword evidence="4 17" id="KW-0109">Calcium transport</keyword>
<organism evidence="20 21">
    <name type="scientific">Brassica carinata</name>
    <name type="common">Ethiopian mustard</name>
    <name type="synonym">Abyssinian cabbage</name>
    <dbReference type="NCBI Taxonomy" id="52824"/>
    <lineage>
        <taxon>Eukaryota</taxon>
        <taxon>Viridiplantae</taxon>
        <taxon>Streptophyta</taxon>
        <taxon>Embryophyta</taxon>
        <taxon>Tracheophyta</taxon>
        <taxon>Spermatophyta</taxon>
        <taxon>Magnoliopsida</taxon>
        <taxon>eudicotyledons</taxon>
        <taxon>Gunneridae</taxon>
        <taxon>Pentapetalae</taxon>
        <taxon>rosids</taxon>
        <taxon>malvids</taxon>
        <taxon>Brassicales</taxon>
        <taxon>Brassicaceae</taxon>
        <taxon>Brassiceae</taxon>
        <taxon>Brassica</taxon>
    </lineage>
</organism>
<dbReference type="InterPro" id="IPR006408">
    <property type="entry name" value="P-type_ATPase_IIB"/>
</dbReference>
<dbReference type="SUPFAM" id="SSF81653">
    <property type="entry name" value="Calcium ATPase, transduction domain A"/>
    <property type="match status" value="1"/>
</dbReference>
<evidence type="ECO:0000256" key="10">
    <source>
        <dbReference type="ARBA" id="ARBA00022842"/>
    </source>
</evidence>
<dbReference type="SUPFAM" id="SSF81665">
    <property type="entry name" value="Calcium ATPase, transmembrane domain M"/>
    <property type="match status" value="1"/>
</dbReference>
<keyword evidence="10" id="KW-0460">Magnesium</keyword>
<dbReference type="Pfam" id="PF12515">
    <property type="entry name" value="CaATP_NAI"/>
    <property type="match status" value="1"/>
</dbReference>
<dbReference type="InterPro" id="IPR044492">
    <property type="entry name" value="P_typ_ATPase_HD_dom"/>
</dbReference>
<evidence type="ECO:0000256" key="14">
    <source>
        <dbReference type="ARBA" id="ARBA00023065"/>
    </source>
</evidence>
<dbReference type="GO" id="GO:0005388">
    <property type="term" value="F:P-type calcium transporter activity"/>
    <property type="evidence" value="ECO:0007669"/>
    <property type="project" value="UniProtKB-EC"/>
</dbReference>
<evidence type="ECO:0000256" key="2">
    <source>
        <dbReference type="ARBA" id="ARBA00006124"/>
    </source>
</evidence>
<feature type="compositionally biased region" description="Basic and acidic residues" evidence="18">
    <location>
        <begin position="30"/>
        <end position="40"/>
    </location>
</feature>
<reference evidence="20 21" key="1">
    <citation type="submission" date="2020-02" db="EMBL/GenBank/DDBJ databases">
        <authorList>
            <person name="Ma Q."/>
            <person name="Huang Y."/>
            <person name="Song X."/>
            <person name="Pei D."/>
        </authorList>
    </citation>
    <scope>NUCLEOTIDE SEQUENCE [LARGE SCALE GENOMIC DNA]</scope>
    <source>
        <strain evidence="20">Sxm20200214</strain>
        <tissue evidence="20">Leaf</tissue>
    </source>
</reference>
<dbReference type="InterPro" id="IPR023298">
    <property type="entry name" value="ATPase_P-typ_TM_dom_sf"/>
</dbReference>
<proteinExistence type="inferred from homology"/>
<feature type="transmembrane region" description="Helical" evidence="17">
    <location>
        <begin position="241"/>
        <end position="260"/>
    </location>
</feature>
<dbReference type="GO" id="GO:0005524">
    <property type="term" value="F:ATP binding"/>
    <property type="evidence" value="ECO:0007669"/>
    <property type="project" value="UniProtKB-KW"/>
</dbReference>
<feature type="transmembrane region" description="Helical" evidence="17">
    <location>
        <begin position="377"/>
        <end position="401"/>
    </location>
</feature>
<comment type="similarity">
    <text evidence="2 17">Belongs to the cation transport ATPase (P-type) (TC 3.A.3) family. Type IIB subfamily.</text>
</comment>
<feature type="transmembrane region" description="Helical" evidence="17">
    <location>
        <begin position="1023"/>
        <end position="1043"/>
    </location>
</feature>
<dbReference type="Gene3D" id="3.40.50.1000">
    <property type="entry name" value="HAD superfamily/HAD-like"/>
    <property type="match status" value="1"/>
</dbReference>
<keyword evidence="8 17" id="KW-0106">Calcium</keyword>
<dbReference type="GO" id="GO:0046872">
    <property type="term" value="F:metal ion binding"/>
    <property type="evidence" value="ECO:0007669"/>
    <property type="project" value="UniProtKB-KW"/>
</dbReference>
<evidence type="ECO:0000256" key="1">
    <source>
        <dbReference type="ARBA" id="ARBA00004141"/>
    </source>
</evidence>
<accession>A0A8X7P481</accession>
<dbReference type="InterPro" id="IPR024750">
    <property type="entry name" value="Ca_ATPase_N_dom"/>
</dbReference>
<dbReference type="Gene3D" id="1.20.5.170">
    <property type="match status" value="1"/>
</dbReference>
<dbReference type="Pfam" id="PF00122">
    <property type="entry name" value="E1-E2_ATPase"/>
    <property type="match status" value="1"/>
</dbReference>
<comment type="catalytic activity">
    <reaction evidence="16 17">
        <text>Ca(2+)(in) + ATP + H2O = Ca(2+)(out) + ADP + phosphate + H(+)</text>
        <dbReference type="Rhea" id="RHEA:18105"/>
        <dbReference type="ChEBI" id="CHEBI:15377"/>
        <dbReference type="ChEBI" id="CHEBI:15378"/>
        <dbReference type="ChEBI" id="CHEBI:29108"/>
        <dbReference type="ChEBI" id="CHEBI:30616"/>
        <dbReference type="ChEBI" id="CHEBI:43474"/>
        <dbReference type="ChEBI" id="CHEBI:456216"/>
        <dbReference type="EC" id="7.2.2.10"/>
    </reaction>
</comment>
<sequence length="1100" mass="120109">MSTTSSSNGLLPTSMSGRHDDVEAGGSARTQDEHHEQLEHDPDDPFDLDNTKNASAQSLRRWRQAALVLNASRRFRYTLDLNKEEHYENRRRMIRAHAQVIRVTYSFVFLMKLLIASSVGSSSSSTPSPSTGNFDIDLEKLVAMTRNQNVSTLQQYGGVKGVAEKLKTNMEQGIEEDEKEVTDRKNAFGSNTYPKKKGKSLYMFLWEAWQDLTLIILIIAAVTSLALGIKTEGLKEGWLDGGSIAFAVLLVIIVTAVSDYRQSLQFQNLNDEKRNIQLEVMRGGRTVKISIYDVVVGDVIPLRIGDQVPADGVLTSGHSLAIDESSMTGESKIVIADGVGNMLVTGVGINTEWGLLMASISEDTGEETPLQVRLNGLATFIGIVGLTVALVVLVALLVRYFTGTTQDSSGATQFVKGKTSISDIVDDCVKIFTIAVTIVVVAVPEGLPLAVTLTLAYSMRKMMADKALVRRLSACETMGSATTICSDKTGTLTLNQMTVVETYAGGSKMDVADNPSGLHPKLVALISEGVAQNTTGNVFHPKDGGEVEISGSPTEKAILSWAYKLGMKFDTIRSESAIIHAFPFNSEKAWRCCCPSSNFLILSPGDSEVFIHWKGAAEIVLACCTQYMDSNGTLQPIDTQKEFFRLAIDAMAKNSLRCVAIACRTQELNKVPKEQEDLDKWSLPEDELTLLAIVGIKDPCRPGVREAVRICTSAGVKVRMVTGDNLQTAKAIALECGILASDTEAVEPTIIEGKVFRELSEKEREQVAKSITVMGRSSPNDKLLLVQALRKNGDVVAVTGDGTNDAPALHEADIGLSMGISGTEVAKESSDIIILDDNFASVVKVVRWGRSVYANIQKFIQFQLTVNVAALIINVVAAMSSGDVPLKAVQMVELLRHVENVFDTAALGQPYYGYSWSTCTATEPPTDHLMHRTPVGRREPLITNIMWRNLLVQSFYQVAVLLVLNFAGLNILGLSQDSNHAHAVEVKNTMIFNAFVMCQIFNEFNARKPDEMNVFSGVSKNPLFVAIVGVTFVLQILIVTFLGEFAHTVALSWQLWLASIVIGLVSWPLAVVGKLIPVPRTPMSVYFKKPFRKYRASRSA</sequence>
<evidence type="ECO:0000256" key="7">
    <source>
        <dbReference type="ARBA" id="ARBA00022741"/>
    </source>
</evidence>
<keyword evidence="6" id="KW-0479">Metal-binding</keyword>
<evidence type="ECO:0000256" key="11">
    <source>
        <dbReference type="ARBA" id="ARBA00022860"/>
    </source>
</evidence>
<comment type="caution">
    <text evidence="20">The sequence shown here is derived from an EMBL/GenBank/DDBJ whole genome shotgun (WGS) entry which is preliminary data.</text>
</comment>
<feature type="domain" description="Cation-transporting P-type ATPase N-terminal" evidence="19">
    <location>
        <begin position="155"/>
        <end position="229"/>
    </location>
</feature>
<dbReference type="Gene3D" id="3.40.1110.10">
    <property type="entry name" value="Calcium-transporting ATPase, cytoplasmic domain N"/>
    <property type="match status" value="1"/>
</dbReference>
<feature type="transmembrane region" description="Helical" evidence="17">
    <location>
        <begin position="955"/>
        <end position="974"/>
    </location>
</feature>
<dbReference type="InterPro" id="IPR023214">
    <property type="entry name" value="HAD_sf"/>
</dbReference>
<dbReference type="FunFam" id="1.20.5.170:FF:000029">
    <property type="entry name" value="Calcium-transporting ATPase"/>
    <property type="match status" value="1"/>
</dbReference>
<evidence type="ECO:0000256" key="8">
    <source>
        <dbReference type="ARBA" id="ARBA00022837"/>
    </source>
</evidence>
<evidence type="ECO:0000256" key="4">
    <source>
        <dbReference type="ARBA" id="ARBA00022568"/>
    </source>
</evidence>
<dbReference type="NCBIfam" id="TIGR01494">
    <property type="entry name" value="ATPase_P-type"/>
    <property type="match status" value="3"/>
</dbReference>
<dbReference type="FunFam" id="1.20.1110.10:FF:000097">
    <property type="entry name" value="Calcium-transporting ATPase 9 plasma membrane-type"/>
    <property type="match status" value="1"/>
</dbReference>
<evidence type="ECO:0000256" key="15">
    <source>
        <dbReference type="ARBA" id="ARBA00023136"/>
    </source>
</evidence>
<dbReference type="Proteomes" id="UP000886595">
    <property type="component" value="Unassembled WGS sequence"/>
</dbReference>
<dbReference type="NCBIfam" id="TIGR01517">
    <property type="entry name" value="ATPase-IIB_Ca"/>
    <property type="match status" value="1"/>
</dbReference>
<evidence type="ECO:0000313" key="20">
    <source>
        <dbReference type="EMBL" id="KAG2243114.1"/>
    </source>
</evidence>
<keyword evidence="15 17" id="KW-0472">Membrane</keyword>
<dbReference type="SUPFAM" id="SSF81660">
    <property type="entry name" value="Metal cation-transporting ATPase, ATP-binding domain N"/>
    <property type="match status" value="1"/>
</dbReference>
<feature type="compositionally biased region" description="Polar residues" evidence="18">
    <location>
        <begin position="1"/>
        <end position="16"/>
    </location>
</feature>
<dbReference type="EMBL" id="JAAMPC010000264">
    <property type="protein sequence ID" value="KAG2243114.1"/>
    <property type="molecule type" value="Genomic_DNA"/>
</dbReference>
<dbReference type="AlphaFoldDB" id="A0A8X7P481"/>